<proteinExistence type="predicted"/>
<comment type="caution">
    <text evidence="3">The sequence shown here is derived from an EMBL/GenBank/DDBJ whole genome shotgun (WGS) entry which is preliminary data.</text>
</comment>
<feature type="domain" description="L-Lysine epsilon oxidase N-terminal" evidence="1">
    <location>
        <begin position="8"/>
        <end position="246"/>
    </location>
</feature>
<reference evidence="3" key="1">
    <citation type="submission" date="2023-02" db="EMBL/GenBank/DDBJ databases">
        <title>Tahibacter soli sp. nov. isolated from soil.</title>
        <authorList>
            <person name="Baek J.H."/>
            <person name="Lee J.K."/>
            <person name="Choi D.G."/>
            <person name="Jeon C.O."/>
        </authorList>
    </citation>
    <scope>NUCLEOTIDE SEQUENCE</scope>
    <source>
        <strain evidence="3">BL</strain>
    </source>
</reference>
<evidence type="ECO:0000313" key="4">
    <source>
        <dbReference type="Proteomes" id="UP001139971"/>
    </source>
</evidence>
<dbReference type="AlphaFoldDB" id="A0A9X3YIZ2"/>
<dbReference type="InterPro" id="IPR041173">
    <property type="entry name" value="LodA_C"/>
</dbReference>
<evidence type="ECO:0000259" key="1">
    <source>
        <dbReference type="Pfam" id="PF17990"/>
    </source>
</evidence>
<keyword evidence="4" id="KW-1185">Reference proteome</keyword>
<dbReference type="Pfam" id="PF18417">
    <property type="entry name" value="LodA_C"/>
    <property type="match status" value="1"/>
</dbReference>
<evidence type="ECO:0000313" key="3">
    <source>
        <dbReference type="EMBL" id="MDC8012394.1"/>
    </source>
</evidence>
<gene>
    <name evidence="3" type="ORF">OD750_007530</name>
</gene>
<feature type="domain" description="L-lysine epsilon oxidase C-terminal" evidence="2">
    <location>
        <begin position="375"/>
        <end position="494"/>
    </location>
</feature>
<dbReference type="Pfam" id="PF17990">
    <property type="entry name" value="LodA_N"/>
    <property type="match status" value="1"/>
</dbReference>
<name>A0A9X3YIZ2_9GAMM</name>
<dbReference type="InterPro" id="IPR041168">
    <property type="entry name" value="LodA_N"/>
</dbReference>
<protein>
    <submittedName>
        <fullName evidence="3">LodA/GoxA family CTQ-dependent oxidase</fullName>
    </submittedName>
</protein>
<dbReference type="EMBL" id="JAOVZO020000008">
    <property type="protein sequence ID" value="MDC8012394.1"/>
    <property type="molecule type" value="Genomic_DNA"/>
</dbReference>
<organism evidence="3 4">
    <name type="scientific">Tahibacter soli</name>
    <dbReference type="NCBI Taxonomy" id="2983605"/>
    <lineage>
        <taxon>Bacteria</taxon>
        <taxon>Pseudomonadati</taxon>
        <taxon>Pseudomonadota</taxon>
        <taxon>Gammaproteobacteria</taxon>
        <taxon>Lysobacterales</taxon>
        <taxon>Rhodanobacteraceae</taxon>
        <taxon>Tahibacter</taxon>
    </lineage>
</organism>
<dbReference type="Proteomes" id="UP001139971">
    <property type="component" value="Unassembled WGS sequence"/>
</dbReference>
<accession>A0A9X3YIZ2</accession>
<evidence type="ECO:0000259" key="2">
    <source>
        <dbReference type="Pfam" id="PF18417"/>
    </source>
</evidence>
<sequence>MAIVYKIHPAIGIARVGDSEEYYLGPETAGGLPILPSGAPFGPDDFRDAQGRIRRQAARFRVYVYDDADPDDPGREVVVGENYVTAIEWRVHVANKKPIWYQFHTLLGEDGYAPDHPLRNPLDTDPASRVKRIIDPGPRTLAGANCSVTFARGDDTGYPATWPPKGLKPHDIDSLGQAHTDGEGRLIFVGGYGNSGSSVTPGIVDYANNDDWWDDTCDGTVTATVLTQIAGYDARIPVDFPAWVAVAPPKFAPQLFNLVTLYDTMYDVAVRRFGRRPDIYRDQAWQTDYRPDYASEIEPLLKRGMAYPWVAAIPPHAHKFDTARLGDPDPAYLGLRQFIVSILRPPTGPDYFGAPASGLTMMPFLAGDNAFYPGAPTSSYLKLSDTQYFLLQQWANGNFDATARTPPAKPGEELDRAVLENCVGGGFSPGIEMTWIVRNPAIYREPFRLKHKAQVPTPLSLTSALSAGLEPGDGCKYMAVPWQADYNECSSQEVIQPRALGEDPVPGNQVVTRVLWWWPAQRPGFVWVRDETAPLGRRQRPWLGSHDPNDADYIQFADDLEMVERWNELGFLYDFGTDGKPEILEVGARTHQPKSED</sequence>
<dbReference type="RefSeq" id="WP_263543911.1">
    <property type="nucleotide sequence ID" value="NZ_JAOVZO020000008.1"/>
</dbReference>